<dbReference type="CDD" id="cd03801">
    <property type="entry name" value="GT4_PimA-like"/>
    <property type="match status" value="1"/>
</dbReference>
<dbReference type="Proteomes" id="UP001333996">
    <property type="component" value="Unassembled WGS sequence"/>
</dbReference>
<dbReference type="RefSeq" id="WP_329507270.1">
    <property type="nucleotide sequence ID" value="NZ_BAAAYZ010000053.1"/>
</dbReference>
<protein>
    <recommendedName>
        <fullName evidence="1">D-inositol 3-phosphate glycosyltransferase</fullName>
    </recommendedName>
</protein>
<sequence length="377" mass="40457">MSVVLHVICSQREGAIGGSDLHVMDLAAAQQRHGKWQPLVLAPRANRDYLERLAAAGLTVLPPLRPGWLWRLPAARDIGLIHGHGYEANYLIAVLRTLSSAWAQLPSVATAHGWIETTPWNRVKSHWDRLSMRSADLRIASAHAHLPRLRAACGPSVALHNGVPVPDIADGPAFRREHGIGPDATLIGSVGRLSSEKRIDLLLRAGAQVRRERPDVHLLVVGGGAQHAELARMATALGLDGHITFAGVVKDVSPAMAALDLLVQPSDTEGSPRSILEAMARNLPVVATDVGDVSVLLDGGTAGTLVPPDDAAALADALLTLISDPDHARAQATIAHARYTELYTVDIMRARIDELYATVRSNAGHRRPSLHRPRPKP</sequence>
<proteinExistence type="predicted"/>
<dbReference type="SUPFAM" id="SSF53756">
    <property type="entry name" value="UDP-Glycosyltransferase/glycogen phosphorylase"/>
    <property type="match status" value="1"/>
</dbReference>
<gene>
    <name evidence="5" type="ORF">VXC91_12815</name>
</gene>
<dbReference type="PANTHER" id="PTHR12526">
    <property type="entry name" value="GLYCOSYLTRANSFERASE"/>
    <property type="match status" value="1"/>
</dbReference>
<name>A0ABU7FFF6_9ACTN</name>
<evidence type="ECO:0000313" key="6">
    <source>
        <dbReference type="Proteomes" id="UP001333996"/>
    </source>
</evidence>
<organism evidence="5 6">
    <name type="scientific">Streptomyces chiangmaiensis</name>
    <dbReference type="NCBI Taxonomy" id="766497"/>
    <lineage>
        <taxon>Bacteria</taxon>
        <taxon>Bacillati</taxon>
        <taxon>Actinomycetota</taxon>
        <taxon>Actinomycetes</taxon>
        <taxon>Kitasatosporales</taxon>
        <taxon>Streptomycetaceae</taxon>
        <taxon>Streptomyces</taxon>
    </lineage>
</organism>
<dbReference type="Pfam" id="PF13439">
    <property type="entry name" value="Glyco_transf_4"/>
    <property type="match status" value="1"/>
</dbReference>
<accession>A0ABU7FFF6</accession>
<keyword evidence="3 5" id="KW-0808">Transferase</keyword>
<evidence type="ECO:0000313" key="5">
    <source>
        <dbReference type="EMBL" id="MED7822839.1"/>
    </source>
</evidence>
<dbReference type="PANTHER" id="PTHR12526:SF636">
    <property type="entry name" value="BLL3647 PROTEIN"/>
    <property type="match status" value="1"/>
</dbReference>
<reference evidence="5" key="1">
    <citation type="submission" date="2024-01" db="EMBL/GenBank/DDBJ databases">
        <title>First draft genome sequence data of TA4-1, the type strain of Gram-positive actinobacterium Streptomyces chiangmaiensis.</title>
        <authorList>
            <person name="Yasawong M."/>
            <person name="Nantapong N."/>
        </authorList>
    </citation>
    <scope>NUCLEOTIDE SEQUENCE</scope>
    <source>
        <strain evidence="5">TA4-1</strain>
    </source>
</reference>
<evidence type="ECO:0000259" key="4">
    <source>
        <dbReference type="Pfam" id="PF13439"/>
    </source>
</evidence>
<evidence type="ECO:0000256" key="1">
    <source>
        <dbReference type="ARBA" id="ARBA00021292"/>
    </source>
</evidence>
<dbReference type="GO" id="GO:0016757">
    <property type="term" value="F:glycosyltransferase activity"/>
    <property type="evidence" value="ECO:0007669"/>
    <property type="project" value="UniProtKB-KW"/>
</dbReference>
<comment type="caution">
    <text evidence="5">The sequence shown here is derived from an EMBL/GenBank/DDBJ whole genome shotgun (WGS) entry which is preliminary data.</text>
</comment>
<dbReference type="InterPro" id="IPR028098">
    <property type="entry name" value="Glyco_trans_4-like_N"/>
</dbReference>
<evidence type="ECO:0000256" key="3">
    <source>
        <dbReference type="ARBA" id="ARBA00022679"/>
    </source>
</evidence>
<feature type="domain" description="Glycosyltransferase subfamily 4-like N-terminal" evidence="4">
    <location>
        <begin position="16"/>
        <end position="163"/>
    </location>
</feature>
<keyword evidence="2 5" id="KW-0328">Glycosyltransferase</keyword>
<dbReference type="Gene3D" id="3.40.50.2000">
    <property type="entry name" value="Glycogen Phosphorylase B"/>
    <property type="match status" value="2"/>
</dbReference>
<dbReference type="EMBL" id="JAYWVC010000030">
    <property type="protein sequence ID" value="MED7822839.1"/>
    <property type="molecule type" value="Genomic_DNA"/>
</dbReference>
<evidence type="ECO:0000256" key="2">
    <source>
        <dbReference type="ARBA" id="ARBA00022676"/>
    </source>
</evidence>
<keyword evidence="6" id="KW-1185">Reference proteome</keyword>
<dbReference type="Pfam" id="PF13692">
    <property type="entry name" value="Glyco_trans_1_4"/>
    <property type="match status" value="1"/>
</dbReference>